<dbReference type="Pfam" id="PF02825">
    <property type="entry name" value="WWE"/>
    <property type="match status" value="2"/>
</dbReference>
<dbReference type="InterPro" id="IPR001841">
    <property type="entry name" value="Znf_RING"/>
</dbReference>
<dbReference type="InterPro" id="IPR037197">
    <property type="entry name" value="WWE_dom_sf"/>
</dbReference>
<dbReference type="Pfam" id="PF13445">
    <property type="entry name" value="zf-RING_UBOX"/>
    <property type="match status" value="1"/>
</dbReference>
<evidence type="ECO:0000256" key="7">
    <source>
        <dbReference type="ARBA" id="ARBA00022771"/>
    </source>
</evidence>
<evidence type="ECO:0000256" key="6">
    <source>
        <dbReference type="ARBA" id="ARBA00022737"/>
    </source>
</evidence>
<dbReference type="InterPro" id="IPR027370">
    <property type="entry name" value="Znf-RING_euk"/>
</dbReference>
<comment type="catalytic activity">
    <reaction evidence="1 11">
        <text>S-ubiquitinyl-[E2 ubiquitin-conjugating enzyme]-L-cysteine + [acceptor protein]-L-lysine = [E2 ubiquitin-conjugating enzyme]-L-cysteine + N(6)-ubiquitinyl-[acceptor protein]-L-lysine.</text>
        <dbReference type="EC" id="2.3.2.27"/>
    </reaction>
</comment>
<dbReference type="InterPro" id="IPR039396">
    <property type="entry name" value="Deltex_C"/>
</dbReference>
<feature type="domain" description="WWE" evidence="14">
    <location>
        <begin position="75"/>
        <end position="152"/>
    </location>
</feature>
<reference evidence="15" key="1">
    <citation type="submission" date="2021-10" db="EMBL/GenBank/DDBJ databases">
        <title>Tropical sea cucumber genome reveals ecological adaptation and Cuvierian tubules defense mechanism.</title>
        <authorList>
            <person name="Chen T."/>
        </authorList>
    </citation>
    <scope>NUCLEOTIDE SEQUENCE</scope>
    <source>
        <strain evidence="15">Nanhai2018</strain>
        <tissue evidence="15">Muscle</tissue>
    </source>
</reference>
<evidence type="ECO:0000256" key="11">
    <source>
        <dbReference type="RuleBase" id="RU367105"/>
    </source>
</evidence>
<feature type="region of interest" description="Disordered" evidence="12">
    <location>
        <begin position="158"/>
        <end position="177"/>
    </location>
</feature>
<protein>
    <recommendedName>
        <fullName evidence="11">E3 ubiquitin-protein ligase</fullName>
        <ecNumber evidence="11">2.3.2.27</ecNumber>
    </recommendedName>
</protein>
<dbReference type="GO" id="GO:0016567">
    <property type="term" value="P:protein ubiquitination"/>
    <property type="evidence" value="ECO:0007669"/>
    <property type="project" value="UniProtKB-UniRule"/>
</dbReference>
<sequence length="649" mass="71519">MASSEGFIVWEWFSDHGRWRPYSPIVTKAIESKYGKEPVFPLRHVNDNLAAYEVHYGTMQQINSESGTGRTVRRSIVSEESPAAKGIEWQWLDNGGWTEYDLFASQFIEEAYLAKKLAVDLSATKCHLPYVIDFTTMVQTKHYTGYKRTVRRVSLQERYPQVSGSQEPSSFNETNLSDNVCRTSVSSVVSGETSGTSKGIPTTSKVVASSDDSAGTSNTSTCLHPLSDEAEMTVQQSKSGRRLSGKRPTGRKSVATKAEKKASVAWTNVEAQKYAKGQEKQKELVARTVNVPTDLATDFPSSSTNSMVTPCPPLTHSATTSQIDSLVSSRKAEGSKMVRSHSTPSQITAKAAYKAGPRLSPVMTAMTSLLISTAIPVTLTPTHFSIYNTPSSRTGTCPVQGVPPPSKRRKKMAKVKASPSEVIDKYVEVLDSPPNEDCSICFGKLSSSSYYHEPEEGEDKGDPVMKLDRCGHCFHKSCLIAMYESGPRDGSIQCPSCKTIYGIKLGNQPAGFMDYHAMQRPLPAFPEHGTIRIIYHIPPGIQGPEHPNPGMPYTTRGFPRNCYLPDNEIGRRILRLLIVAWERRLIFTIGTSATTGETNTVIWNEIHHKTEFSSNRSGHGYPDPHYFDNVLAELAAHGVMEEQTESPEG</sequence>
<keyword evidence="11" id="KW-0963">Cytoplasm</keyword>
<evidence type="ECO:0000256" key="4">
    <source>
        <dbReference type="ARBA" id="ARBA00022679"/>
    </source>
</evidence>
<evidence type="ECO:0000256" key="9">
    <source>
        <dbReference type="ARBA" id="ARBA00022976"/>
    </source>
</evidence>
<dbReference type="SMART" id="SM00184">
    <property type="entry name" value="RING"/>
    <property type="match status" value="1"/>
</dbReference>
<name>A0A9Q1BXE5_HOLLE</name>
<dbReference type="FunFam" id="3.30.390.130:FF:000001">
    <property type="entry name" value="Probable E3 ubiquitin-protein ligase DTX3"/>
    <property type="match status" value="1"/>
</dbReference>
<keyword evidence="8 11" id="KW-0862">Zinc</keyword>
<dbReference type="Gene3D" id="3.30.720.50">
    <property type="match status" value="2"/>
</dbReference>
<dbReference type="SMART" id="SM00678">
    <property type="entry name" value="WWE"/>
    <property type="match status" value="2"/>
</dbReference>
<organism evidence="15 16">
    <name type="scientific">Holothuria leucospilota</name>
    <name type="common">Black long sea cucumber</name>
    <name type="synonym">Mertensiothuria leucospilota</name>
    <dbReference type="NCBI Taxonomy" id="206669"/>
    <lineage>
        <taxon>Eukaryota</taxon>
        <taxon>Metazoa</taxon>
        <taxon>Echinodermata</taxon>
        <taxon>Eleutherozoa</taxon>
        <taxon>Echinozoa</taxon>
        <taxon>Holothuroidea</taxon>
        <taxon>Aspidochirotacea</taxon>
        <taxon>Aspidochirotida</taxon>
        <taxon>Holothuriidae</taxon>
        <taxon>Holothuria</taxon>
    </lineage>
</organism>
<evidence type="ECO:0000259" key="14">
    <source>
        <dbReference type="PROSITE" id="PS50918"/>
    </source>
</evidence>
<dbReference type="GO" id="GO:0061630">
    <property type="term" value="F:ubiquitin protein ligase activity"/>
    <property type="evidence" value="ECO:0007669"/>
    <property type="project" value="UniProtKB-UniRule"/>
</dbReference>
<dbReference type="EC" id="2.3.2.27" evidence="11"/>
<dbReference type="SUPFAM" id="SSF117839">
    <property type="entry name" value="WWE domain"/>
    <property type="match status" value="2"/>
</dbReference>
<feature type="region of interest" description="Disordered" evidence="12">
    <location>
        <begin position="189"/>
        <end position="258"/>
    </location>
</feature>
<accession>A0A9Q1BXE5</accession>
<dbReference type="Gene3D" id="3.30.390.130">
    <property type="match status" value="1"/>
</dbReference>
<comment type="subcellular location">
    <subcellularLocation>
        <location evidence="11">Cytoplasm</location>
    </subcellularLocation>
</comment>
<dbReference type="GO" id="GO:0008270">
    <property type="term" value="F:zinc ion binding"/>
    <property type="evidence" value="ECO:0007669"/>
    <property type="project" value="UniProtKB-KW"/>
</dbReference>
<evidence type="ECO:0000256" key="5">
    <source>
        <dbReference type="ARBA" id="ARBA00022723"/>
    </source>
</evidence>
<dbReference type="PROSITE" id="PS50089">
    <property type="entry name" value="ZF_RING_2"/>
    <property type="match status" value="1"/>
</dbReference>
<keyword evidence="7 10" id="KW-0863">Zinc-finger</keyword>
<evidence type="ECO:0000313" key="15">
    <source>
        <dbReference type="EMBL" id="KAJ8034525.1"/>
    </source>
</evidence>
<dbReference type="InterPro" id="IPR013083">
    <property type="entry name" value="Znf_RING/FYVE/PHD"/>
</dbReference>
<dbReference type="PROSITE" id="PS50918">
    <property type="entry name" value="WWE"/>
    <property type="match status" value="2"/>
</dbReference>
<evidence type="ECO:0000256" key="2">
    <source>
        <dbReference type="ARBA" id="ARBA00004906"/>
    </source>
</evidence>
<dbReference type="PANTHER" id="PTHR12622">
    <property type="entry name" value="DELTEX-RELATED"/>
    <property type="match status" value="1"/>
</dbReference>
<evidence type="ECO:0000256" key="8">
    <source>
        <dbReference type="ARBA" id="ARBA00022833"/>
    </source>
</evidence>
<dbReference type="GO" id="GO:0005737">
    <property type="term" value="C:cytoplasm"/>
    <property type="evidence" value="ECO:0007669"/>
    <property type="project" value="UniProtKB-SubCell"/>
</dbReference>
<feature type="domain" description="RING-type" evidence="13">
    <location>
        <begin position="438"/>
        <end position="498"/>
    </location>
</feature>
<keyword evidence="4 11" id="KW-0808">Transferase</keyword>
<comment type="caution">
    <text evidence="15">The sequence shown here is derived from an EMBL/GenBank/DDBJ whole genome shotgun (WGS) entry which is preliminary data.</text>
</comment>
<dbReference type="InterPro" id="IPR004170">
    <property type="entry name" value="WWE_dom"/>
</dbReference>
<dbReference type="EMBL" id="JAIZAY010000010">
    <property type="protein sequence ID" value="KAJ8034525.1"/>
    <property type="molecule type" value="Genomic_DNA"/>
</dbReference>
<comment type="pathway">
    <text evidence="2 11">Protein modification; protein ubiquitination.</text>
</comment>
<feature type="compositionally biased region" description="Polar residues" evidence="12">
    <location>
        <begin position="200"/>
        <end position="222"/>
    </location>
</feature>
<dbReference type="CDD" id="cd09633">
    <property type="entry name" value="Deltex_C"/>
    <property type="match status" value="1"/>
</dbReference>
<evidence type="ECO:0000256" key="10">
    <source>
        <dbReference type="PROSITE-ProRule" id="PRU00175"/>
    </source>
</evidence>
<dbReference type="GO" id="GO:0007219">
    <property type="term" value="P:Notch signaling pathway"/>
    <property type="evidence" value="ECO:0007669"/>
    <property type="project" value="UniProtKB-KW"/>
</dbReference>
<dbReference type="Gene3D" id="3.30.40.10">
    <property type="entry name" value="Zinc/RING finger domain, C3HC4 (zinc finger)"/>
    <property type="match status" value="1"/>
</dbReference>
<feature type="compositionally biased region" description="Low complexity" evidence="12">
    <location>
        <begin position="189"/>
        <end position="199"/>
    </location>
</feature>
<dbReference type="Proteomes" id="UP001152320">
    <property type="component" value="Chromosome 10"/>
</dbReference>
<keyword evidence="16" id="KW-1185">Reference proteome</keyword>
<dbReference type="AlphaFoldDB" id="A0A9Q1BXE5"/>
<feature type="domain" description="WWE" evidence="14">
    <location>
        <begin position="1"/>
        <end position="74"/>
    </location>
</feature>
<keyword evidence="9" id="KW-0914">Notch signaling pathway</keyword>
<evidence type="ECO:0000259" key="13">
    <source>
        <dbReference type="PROSITE" id="PS50089"/>
    </source>
</evidence>
<dbReference type="Pfam" id="PF18102">
    <property type="entry name" value="DTC"/>
    <property type="match status" value="1"/>
</dbReference>
<evidence type="ECO:0000256" key="3">
    <source>
        <dbReference type="ARBA" id="ARBA00009413"/>
    </source>
</evidence>
<feature type="compositionally biased region" description="Basic residues" evidence="12">
    <location>
        <begin position="239"/>
        <end position="250"/>
    </location>
</feature>
<evidence type="ECO:0000256" key="12">
    <source>
        <dbReference type="SAM" id="MobiDB-lite"/>
    </source>
</evidence>
<dbReference type="InterPro" id="IPR039398">
    <property type="entry name" value="Deltex_fam"/>
</dbReference>
<keyword evidence="6" id="KW-0677">Repeat</keyword>
<keyword evidence="5 11" id="KW-0479">Metal-binding</keyword>
<dbReference type="InterPro" id="IPR018123">
    <property type="entry name" value="WWE-dom_subgr"/>
</dbReference>
<dbReference type="OrthoDB" id="2449614at2759"/>
<dbReference type="SUPFAM" id="SSF57850">
    <property type="entry name" value="RING/U-box"/>
    <property type="match status" value="1"/>
</dbReference>
<proteinExistence type="inferred from homology"/>
<feature type="compositionally biased region" description="Polar residues" evidence="12">
    <location>
        <begin position="162"/>
        <end position="177"/>
    </location>
</feature>
<gene>
    <name evidence="15" type="ORF">HOLleu_21404</name>
</gene>
<comment type="similarity">
    <text evidence="3 11">Belongs to the Deltex family.</text>
</comment>
<dbReference type="FunFam" id="3.30.40.10:FF:000097">
    <property type="entry name" value="E3 ubiquitin-protein ligase DTX4"/>
    <property type="match status" value="1"/>
</dbReference>
<evidence type="ECO:0000256" key="1">
    <source>
        <dbReference type="ARBA" id="ARBA00000900"/>
    </source>
</evidence>
<dbReference type="InterPro" id="IPR039399">
    <property type="entry name" value="Deltex_C_sf"/>
</dbReference>
<evidence type="ECO:0000313" key="16">
    <source>
        <dbReference type="Proteomes" id="UP001152320"/>
    </source>
</evidence>